<keyword evidence="6" id="KW-0966">Cell projection</keyword>
<evidence type="ECO:0000256" key="3">
    <source>
        <dbReference type="ARBA" id="ARBA00022490"/>
    </source>
</evidence>
<dbReference type="InterPro" id="IPR036584">
    <property type="entry name" value="FliS_sf"/>
</dbReference>
<dbReference type="RefSeq" id="WP_092275510.1">
    <property type="nucleotide sequence ID" value="NZ_FORT01000020.1"/>
</dbReference>
<keyword evidence="4" id="KW-1005">Bacterial flagellum biogenesis</keyword>
<keyword evidence="6" id="KW-0969">Cilium</keyword>
<comment type="subcellular location">
    <subcellularLocation>
        <location evidence="1">Cytoplasm</location>
        <location evidence="1">Cytosol</location>
    </subcellularLocation>
</comment>
<dbReference type="PANTHER" id="PTHR34773">
    <property type="entry name" value="FLAGELLAR SECRETION CHAPERONE FLIS"/>
    <property type="match status" value="1"/>
</dbReference>
<dbReference type="Gene3D" id="1.20.120.340">
    <property type="entry name" value="Flagellar protein FliS"/>
    <property type="match status" value="1"/>
</dbReference>
<dbReference type="GO" id="GO:0005829">
    <property type="term" value="C:cytosol"/>
    <property type="evidence" value="ECO:0007669"/>
    <property type="project" value="UniProtKB-SubCell"/>
</dbReference>
<keyword evidence="3" id="KW-0963">Cytoplasm</keyword>
<evidence type="ECO:0000313" key="7">
    <source>
        <dbReference type="Proteomes" id="UP000198915"/>
    </source>
</evidence>
<evidence type="ECO:0000313" key="6">
    <source>
        <dbReference type="EMBL" id="SFK79935.1"/>
    </source>
</evidence>
<dbReference type="AlphaFoldDB" id="A0A1I4CG61"/>
<protein>
    <submittedName>
        <fullName evidence="6">Flagellar protein FliS</fullName>
    </submittedName>
</protein>
<dbReference type="InterPro" id="IPR003713">
    <property type="entry name" value="FliS"/>
</dbReference>
<dbReference type="NCBIfam" id="TIGR00208">
    <property type="entry name" value="fliS"/>
    <property type="match status" value="1"/>
</dbReference>
<evidence type="ECO:0000256" key="1">
    <source>
        <dbReference type="ARBA" id="ARBA00004514"/>
    </source>
</evidence>
<dbReference type="GO" id="GO:0044780">
    <property type="term" value="P:bacterial-type flagellum assembly"/>
    <property type="evidence" value="ECO:0007669"/>
    <property type="project" value="InterPro"/>
</dbReference>
<dbReference type="SUPFAM" id="SSF101116">
    <property type="entry name" value="Flagellar export chaperone FliS"/>
    <property type="match status" value="1"/>
</dbReference>
<dbReference type="STRING" id="1884381.SAMN05518846_12050"/>
<organism evidence="6 7">
    <name type="scientific">Brevibacillus centrosporus</name>
    <dbReference type="NCBI Taxonomy" id="54910"/>
    <lineage>
        <taxon>Bacteria</taxon>
        <taxon>Bacillati</taxon>
        <taxon>Bacillota</taxon>
        <taxon>Bacilli</taxon>
        <taxon>Bacillales</taxon>
        <taxon>Paenibacillaceae</taxon>
        <taxon>Brevibacillus</taxon>
    </lineage>
</organism>
<evidence type="ECO:0000256" key="2">
    <source>
        <dbReference type="ARBA" id="ARBA00008787"/>
    </source>
</evidence>
<dbReference type="PANTHER" id="PTHR34773:SF1">
    <property type="entry name" value="FLAGELLAR SECRETION CHAPERONE FLIS"/>
    <property type="match status" value="1"/>
</dbReference>
<reference evidence="7" key="1">
    <citation type="submission" date="2016-10" db="EMBL/GenBank/DDBJ databases">
        <authorList>
            <person name="Varghese N."/>
            <person name="Submissions S."/>
        </authorList>
    </citation>
    <scope>NUCLEOTIDE SEQUENCE [LARGE SCALE GENOMIC DNA]</scope>
    <source>
        <strain evidence="7">OK042</strain>
    </source>
</reference>
<dbReference type="EMBL" id="FORT01000020">
    <property type="protein sequence ID" value="SFK79935.1"/>
    <property type="molecule type" value="Genomic_DNA"/>
</dbReference>
<dbReference type="PIRSF" id="PIRSF039090">
    <property type="entry name" value="Flis"/>
    <property type="match status" value="1"/>
</dbReference>
<dbReference type="CDD" id="cd16098">
    <property type="entry name" value="FliS"/>
    <property type="match status" value="1"/>
</dbReference>
<dbReference type="Proteomes" id="UP000198915">
    <property type="component" value="Unassembled WGS sequence"/>
</dbReference>
<name>A0A1I4CG61_9BACL</name>
<evidence type="ECO:0000256" key="5">
    <source>
        <dbReference type="ARBA" id="ARBA00023186"/>
    </source>
</evidence>
<keyword evidence="6" id="KW-0282">Flagellum</keyword>
<keyword evidence="5" id="KW-0143">Chaperone</keyword>
<accession>A0A1I4CG61</accession>
<dbReference type="Pfam" id="PF02561">
    <property type="entry name" value="FliS"/>
    <property type="match status" value="1"/>
</dbReference>
<keyword evidence="7" id="KW-1185">Reference proteome</keyword>
<dbReference type="GO" id="GO:0071973">
    <property type="term" value="P:bacterial-type flagellum-dependent cell motility"/>
    <property type="evidence" value="ECO:0007669"/>
    <property type="project" value="TreeGrafter"/>
</dbReference>
<evidence type="ECO:0000256" key="4">
    <source>
        <dbReference type="ARBA" id="ARBA00022795"/>
    </source>
</evidence>
<sequence length="125" mass="14311">MSYNVAQTYQTNQVQTAPPEELTLMLYNGGIKFLRLAKAALQEKKLEKTHENALKVQAILGELTSTLNLSYPISGQMAAMYEYMLHRTIEANMKKDAEIFNEVEEFFTQFRDTWKQAIALSKNKG</sequence>
<proteinExistence type="inferred from homology"/>
<gene>
    <name evidence="6" type="ORF">SAMN05518846_12050</name>
</gene>
<comment type="similarity">
    <text evidence="2">Belongs to the FliS family.</text>
</comment>